<proteinExistence type="predicted"/>
<gene>
    <name evidence="2" type="ORF">DL89DRAFT_268050</name>
</gene>
<dbReference type="Proteomes" id="UP000193922">
    <property type="component" value="Unassembled WGS sequence"/>
</dbReference>
<organism evidence="2 3">
    <name type="scientific">Linderina pennispora</name>
    <dbReference type="NCBI Taxonomy" id="61395"/>
    <lineage>
        <taxon>Eukaryota</taxon>
        <taxon>Fungi</taxon>
        <taxon>Fungi incertae sedis</taxon>
        <taxon>Zoopagomycota</taxon>
        <taxon>Kickxellomycotina</taxon>
        <taxon>Kickxellomycetes</taxon>
        <taxon>Kickxellales</taxon>
        <taxon>Kickxellaceae</taxon>
        <taxon>Linderina</taxon>
    </lineage>
</organism>
<evidence type="ECO:0000313" key="3">
    <source>
        <dbReference type="Proteomes" id="UP000193922"/>
    </source>
</evidence>
<dbReference type="GeneID" id="63804422"/>
<comment type="caution">
    <text evidence="2">The sequence shown here is derived from an EMBL/GenBank/DDBJ whole genome shotgun (WGS) entry which is preliminary data.</text>
</comment>
<evidence type="ECO:0000256" key="1">
    <source>
        <dbReference type="SAM" id="SignalP"/>
    </source>
</evidence>
<feature type="chain" id="PRO_5013050485" description="Spondin domain-containing protein" evidence="1">
    <location>
        <begin position="29"/>
        <end position="107"/>
    </location>
</feature>
<accession>A0A1Y1W6K9</accession>
<name>A0A1Y1W6K9_9FUNG</name>
<evidence type="ECO:0008006" key="4">
    <source>
        <dbReference type="Google" id="ProtNLM"/>
    </source>
</evidence>
<dbReference type="OrthoDB" id="5579696at2759"/>
<keyword evidence="1" id="KW-0732">Signal</keyword>
<evidence type="ECO:0000313" key="2">
    <source>
        <dbReference type="EMBL" id="ORX69015.1"/>
    </source>
</evidence>
<dbReference type="EMBL" id="MCFD01000008">
    <property type="protein sequence ID" value="ORX69015.1"/>
    <property type="molecule type" value="Genomic_DNA"/>
</dbReference>
<reference evidence="2 3" key="1">
    <citation type="submission" date="2016-07" db="EMBL/GenBank/DDBJ databases">
        <title>Pervasive Adenine N6-methylation of Active Genes in Fungi.</title>
        <authorList>
            <consortium name="DOE Joint Genome Institute"/>
            <person name="Mondo S.J."/>
            <person name="Dannebaum R.O."/>
            <person name="Kuo R.C."/>
            <person name="Labutti K."/>
            <person name="Haridas S."/>
            <person name="Kuo A."/>
            <person name="Salamov A."/>
            <person name="Ahrendt S.R."/>
            <person name="Lipzen A."/>
            <person name="Sullivan W."/>
            <person name="Andreopoulos W.B."/>
            <person name="Clum A."/>
            <person name="Lindquist E."/>
            <person name="Daum C."/>
            <person name="Ramamoorthy G.K."/>
            <person name="Gryganskyi A."/>
            <person name="Culley D."/>
            <person name="Magnuson J.K."/>
            <person name="James T.Y."/>
            <person name="O'Malley M.A."/>
            <person name="Stajich J.E."/>
            <person name="Spatafora J.W."/>
            <person name="Visel A."/>
            <person name="Grigoriev I.V."/>
        </authorList>
    </citation>
    <scope>NUCLEOTIDE SEQUENCE [LARGE SCALE GENOMIC DNA]</scope>
    <source>
        <strain evidence="2 3">ATCC 12442</strain>
    </source>
</reference>
<feature type="signal peptide" evidence="1">
    <location>
        <begin position="1"/>
        <end position="28"/>
    </location>
</feature>
<keyword evidence="3" id="KW-1185">Reference proteome</keyword>
<dbReference type="RefSeq" id="XP_040742747.1">
    <property type="nucleotide sequence ID" value="XM_040887774.1"/>
</dbReference>
<feature type="non-terminal residue" evidence="2">
    <location>
        <position position="1"/>
    </location>
</feature>
<dbReference type="AlphaFoldDB" id="A0A1Y1W6K9"/>
<protein>
    <recommendedName>
        <fullName evidence="4">Spondin domain-containing protein</fullName>
    </recommendedName>
</protein>
<sequence length="107" mass="11767">VASTRIAHSQHMHTYLLSILAAAVAVFAAEEPPVRTPVPAITLTMETTYRPGMTTTASDTRIFTPLPFTPNLRHIIDSATTEPPVANIVRNAHIQTYDDRSTAREEL</sequence>